<evidence type="ECO:0000256" key="13">
    <source>
        <dbReference type="SAM" id="Phobius"/>
    </source>
</evidence>
<protein>
    <submittedName>
        <fullName evidence="17">Uncharacterized protein isoform X1</fullName>
    </submittedName>
</protein>
<evidence type="ECO:0000256" key="14">
    <source>
        <dbReference type="SAM" id="SignalP"/>
    </source>
</evidence>
<dbReference type="Gene3D" id="2.10.50.10">
    <property type="entry name" value="Tumor Necrosis Factor Receptor, subunit A, domain 2"/>
    <property type="match status" value="5"/>
</dbReference>
<dbReference type="AlphaFoldDB" id="A0AB32TWY0"/>
<keyword evidence="16" id="KW-1185">Reference proteome</keyword>
<evidence type="ECO:0000256" key="12">
    <source>
        <dbReference type="PROSITE-ProRule" id="PRU00206"/>
    </source>
</evidence>
<evidence type="ECO:0000313" key="17">
    <source>
        <dbReference type="RefSeq" id="XP_068079128.1"/>
    </source>
</evidence>
<keyword evidence="8 13" id="KW-0472">Membrane</keyword>
<dbReference type="FunFam" id="2.10.50.10:FF:000088">
    <property type="entry name" value="Si:ch211-261n11.7"/>
    <property type="match status" value="1"/>
</dbReference>
<evidence type="ECO:0000313" key="16">
    <source>
        <dbReference type="Proteomes" id="UP000000437"/>
    </source>
</evidence>
<evidence type="ECO:0000256" key="9">
    <source>
        <dbReference type="ARBA" id="ARBA00023157"/>
    </source>
</evidence>
<evidence type="ECO:0000256" key="11">
    <source>
        <dbReference type="ARBA" id="ARBA00023180"/>
    </source>
</evidence>
<evidence type="ECO:0000256" key="8">
    <source>
        <dbReference type="ARBA" id="ARBA00023136"/>
    </source>
</evidence>
<evidence type="ECO:0000256" key="4">
    <source>
        <dbReference type="ARBA" id="ARBA00022692"/>
    </source>
</evidence>
<evidence type="ECO:0000259" key="15">
    <source>
        <dbReference type="PROSITE" id="PS50050"/>
    </source>
</evidence>
<dbReference type="RefSeq" id="XP_068079128.1">
    <property type="nucleotide sequence ID" value="XM_068223027.2"/>
</dbReference>
<dbReference type="ZFIN" id="ZDB-GENE-060825-208">
    <property type="gene designation" value="zgc:153631"/>
</dbReference>
<keyword evidence="3" id="KW-0945">Host-virus interaction</keyword>
<feature type="repeat" description="TNFR-Cys" evidence="12">
    <location>
        <begin position="129"/>
        <end position="169"/>
    </location>
</feature>
<keyword evidence="10" id="KW-0675">Receptor</keyword>
<evidence type="ECO:0000313" key="18">
    <source>
        <dbReference type="ZFIN" id="ZDB-GENE-060825-208"/>
    </source>
</evidence>
<dbReference type="SMART" id="SM00208">
    <property type="entry name" value="TNFR"/>
    <property type="match status" value="6"/>
</dbReference>
<keyword evidence="11" id="KW-0325">Glycoprotein</keyword>
<feature type="signal peptide" evidence="14">
    <location>
        <begin position="1"/>
        <end position="27"/>
    </location>
</feature>
<feature type="transmembrane region" description="Helical" evidence="13">
    <location>
        <begin position="306"/>
        <end position="330"/>
    </location>
</feature>
<dbReference type="PANTHER" id="PTHR46838">
    <property type="entry name" value="TUMOR NECROSIS FACTOR RECEPTOR SUPERFAMILY MEMBER 14"/>
    <property type="match status" value="1"/>
</dbReference>
<feature type="repeat" description="TNFR-Cys" evidence="12">
    <location>
        <begin position="171"/>
        <end position="213"/>
    </location>
</feature>
<feature type="disulfide bond" evidence="12">
    <location>
        <begin position="65"/>
        <end position="80"/>
    </location>
</feature>
<evidence type="ECO:0000256" key="2">
    <source>
        <dbReference type="ARBA" id="ARBA00022553"/>
    </source>
</evidence>
<dbReference type="GO" id="GO:0005886">
    <property type="term" value="C:plasma membrane"/>
    <property type="evidence" value="ECO:0007669"/>
    <property type="project" value="UniProtKB-ARBA"/>
</dbReference>
<evidence type="ECO:0000256" key="5">
    <source>
        <dbReference type="ARBA" id="ARBA00022729"/>
    </source>
</evidence>
<dbReference type="CDD" id="cd00185">
    <property type="entry name" value="TNFRSF"/>
    <property type="match status" value="1"/>
</dbReference>
<proteinExistence type="predicted"/>
<organism evidence="16 17">
    <name type="scientific">Danio rerio</name>
    <name type="common">Zebrafish</name>
    <name type="synonym">Brachydanio rerio</name>
    <dbReference type="NCBI Taxonomy" id="7955"/>
    <lineage>
        <taxon>Eukaryota</taxon>
        <taxon>Metazoa</taxon>
        <taxon>Chordata</taxon>
        <taxon>Craniata</taxon>
        <taxon>Vertebrata</taxon>
        <taxon>Euteleostomi</taxon>
        <taxon>Actinopterygii</taxon>
        <taxon>Neopterygii</taxon>
        <taxon>Teleostei</taxon>
        <taxon>Ostariophysi</taxon>
        <taxon>Cypriniformes</taxon>
        <taxon>Danionidae</taxon>
        <taxon>Danioninae</taxon>
        <taxon>Danio</taxon>
    </lineage>
</organism>
<keyword evidence="6" id="KW-0677">Repeat</keyword>
<evidence type="ECO:0000256" key="1">
    <source>
        <dbReference type="ARBA" id="ARBA00004479"/>
    </source>
</evidence>
<dbReference type="FunFam" id="2.10.50.10:FF:000007">
    <property type="entry name" value="TNF receptor superfamily member 14"/>
    <property type="match status" value="2"/>
</dbReference>
<reference evidence="17" key="1">
    <citation type="submission" date="2025-08" db="UniProtKB">
        <authorList>
            <consortium name="RefSeq"/>
        </authorList>
    </citation>
    <scope>IDENTIFICATION</scope>
    <source>
        <strain evidence="17">Tuebingen</strain>
        <tissue evidence="17">Fibroblasts and whole tissue</tissue>
    </source>
</reference>
<accession>A0AB32TWY0</accession>
<keyword evidence="7 13" id="KW-1133">Transmembrane helix</keyword>
<feature type="domain" description="TNFR-Cys" evidence="15">
    <location>
        <begin position="171"/>
        <end position="213"/>
    </location>
</feature>
<feature type="domain" description="TNFR-Cys" evidence="15">
    <location>
        <begin position="129"/>
        <end position="169"/>
    </location>
</feature>
<feature type="disulfide bond" evidence="12">
    <location>
        <begin position="148"/>
        <end position="161"/>
    </location>
</feature>
<dbReference type="FunFam" id="2.10.50.10:FF:000009">
    <property type="entry name" value="Tumor necrosis factor receptor superfamily member 14"/>
    <property type="match status" value="2"/>
</dbReference>
<evidence type="ECO:0000256" key="3">
    <source>
        <dbReference type="ARBA" id="ARBA00022581"/>
    </source>
</evidence>
<dbReference type="Pfam" id="PF00020">
    <property type="entry name" value="TNFR_c6"/>
    <property type="match status" value="4"/>
</dbReference>
<keyword evidence="4 13" id="KW-0812">Transmembrane</keyword>
<dbReference type="SUPFAM" id="SSF57586">
    <property type="entry name" value="TNF receptor-like"/>
    <property type="match status" value="4"/>
</dbReference>
<dbReference type="PROSITE" id="PS50050">
    <property type="entry name" value="TNFR_NGFR_2"/>
    <property type="match status" value="3"/>
</dbReference>
<keyword evidence="2" id="KW-0597">Phosphoprotein</keyword>
<dbReference type="AGR" id="ZFIN:ZDB-GENE-060825-208"/>
<evidence type="ECO:0000256" key="10">
    <source>
        <dbReference type="ARBA" id="ARBA00023170"/>
    </source>
</evidence>
<feature type="chain" id="PRO_5044227517" evidence="14">
    <location>
        <begin position="28"/>
        <end position="344"/>
    </location>
</feature>
<dbReference type="PANTHER" id="PTHR46838:SF1">
    <property type="entry name" value="TUMOR NECROSIS FACTOR RECEPTOR SUPERFAMILY MEMBER 14"/>
    <property type="match status" value="1"/>
</dbReference>
<comment type="caution">
    <text evidence="12">Lacks conserved residue(s) required for the propagation of feature annotation.</text>
</comment>
<keyword evidence="9 12" id="KW-1015">Disulfide bond</keyword>
<comment type="subcellular location">
    <subcellularLocation>
        <location evidence="1">Membrane</location>
        <topology evidence="1">Single-pass type I membrane protein</topology>
    </subcellularLocation>
</comment>
<sequence>MYTYYTFIHLSTVLPLLFTINIEFSRARCNNAEYEINGECCPMCDPGKRVKTHCDEETSTTCYSCPAMTYTNVPNGFTECLPCSVCDPNNGLREKQACTSTSDTLCGPLTHYYCVDQLFNCKKAIKHSTCSPGQYINQTEYEVEERCCPMCAPGTHVLWHCTQDKITTCVPCLESTFISELNGLMNCFPCTICDASRGLRVNKGCSQSSDTVCEPLERFYCIVKKKSSCTSALQHSKCRPGQYIKQAGTSSTDTVCADCTGDTYSNGSFSSCLPHTKCEAMRLTEKNPGTHSSDTECGKPYNSLTIIAPSVIVTLTIITCVSVFSVTCFCKRKRKRSVGGKIKS</sequence>
<dbReference type="CDD" id="cd13405">
    <property type="entry name" value="TNFRSF14_teleost"/>
    <property type="match status" value="1"/>
</dbReference>
<evidence type="ECO:0000256" key="7">
    <source>
        <dbReference type="ARBA" id="ARBA00022989"/>
    </source>
</evidence>
<feature type="domain" description="TNFR-Cys" evidence="15">
    <location>
        <begin position="64"/>
        <end position="106"/>
    </location>
</feature>
<dbReference type="InterPro" id="IPR001368">
    <property type="entry name" value="TNFR/NGFR_Cys_rich_reg"/>
</dbReference>
<keyword evidence="5 14" id="KW-0732">Signal</keyword>
<dbReference type="PROSITE" id="PS00652">
    <property type="entry name" value="TNFR_NGFR_1"/>
    <property type="match status" value="3"/>
</dbReference>
<dbReference type="Proteomes" id="UP000000437">
    <property type="component" value="Chromosome 8"/>
</dbReference>
<feature type="disulfide bond" evidence="12">
    <location>
        <begin position="151"/>
        <end position="169"/>
    </location>
</feature>
<gene>
    <name evidence="17" type="primary">fc41c11</name>
    <name evidence="17" type="synonym">wu:fc41c11</name>
    <name evidence="17 18" type="ORF">zgc:153631</name>
</gene>
<feature type="disulfide bond" evidence="12">
    <location>
        <begin position="172"/>
        <end position="187"/>
    </location>
</feature>
<feature type="repeat" description="TNFR-Cys" evidence="12">
    <location>
        <begin position="64"/>
        <end position="106"/>
    </location>
</feature>
<evidence type="ECO:0000256" key="6">
    <source>
        <dbReference type="ARBA" id="ARBA00022737"/>
    </source>
</evidence>
<name>A0AB32TWY0_DANRE</name>